<keyword evidence="3" id="KW-0732">Signal</keyword>
<dbReference type="EMBL" id="LIAE01010477">
    <property type="protein sequence ID" value="PAV60265.1"/>
    <property type="molecule type" value="Genomic_DNA"/>
</dbReference>
<dbReference type="SUPFAM" id="SSF82895">
    <property type="entry name" value="TSP-1 type 1 repeat"/>
    <property type="match status" value="5"/>
</dbReference>
<keyword evidence="7" id="KW-1185">Reference proteome</keyword>
<sequence length="302" mass="33091">MSTCSATCGQGERSRTRFCHQGTNRCDGKDFEAERCDAGPCPEWSTCSATCGQGIATRSRSCLGGAEHLCPGRSTEQKTCEDRPCSQWAPWQEWGLCSASCGNGMKRRQRICQYGTDCPGPNEESLFCYGPPCAQWTEWCEWTSCSSKCGPGQRTRTRSCQTSDGRDSNDCQGQSVENLPCEGTSCCSLEPWCSWSKCDAECGVGRSIRTRICTNRGSPDPACHCDGSDREERQCNAQACAPRCDWTQWCEWSTCSSTQECVVGVHSRSRQCVGEAGCNCIGMADESQQCRGTQPCKQEPPC</sequence>
<protein>
    <recommendedName>
        <fullName evidence="8">Spondin-like TSP1 domain-containing protein</fullName>
    </recommendedName>
</protein>
<dbReference type="InterPro" id="IPR052065">
    <property type="entry name" value="Compl_asym_regulator"/>
</dbReference>
<dbReference type="AlphaFoldDB" id="A0A2A2JF05"/>
<dbReference type="PROSITE" id="PS50092">
    <property type="entry name" value="TSP1"/>
    <property type="match status" value="6"/>
</dbReference>
<name>A0A2A2JF05_9BILA</name>
<gene>
    <name evidence="6" type="ORF">WR25_07128</name>
</gene>
<comment type="caution">
    <text evidence="6">The sequence shown here is derived from an EMBL/GenBank/DDBJ whole genome shotgun (WGS) entry which is preliminary data.</text>
</comment>
<dbReference type="PANTHER" id="PTHR22906">
    <property type="entry name" value="PROPERDIN"/>
    <property type="match status" value="1"/>
</dbReference>
<dbReference type="PANTHER" id="PTHR22906:SF43">
    <property type="entry name" value="PROPERDIN"/>
    <property type="match status" value="1"/>
</dbReference>
<keyword evidence="2" id="KW-0964">Secreted</keyword>
<dbReference type="InterPro" id="IPR036383">
    <property type="entry name" value="TSP1_rpt_sf"/>
</dbReference>
<evidence type="ECO:0000256" key="4">
    <source>
        <dbReference type="ARBA" id="ARBA00022737"/>
    </source>
</evidence>
<dbReference type="Gene3D" id="2.20.100.10">
    <property type="entry name" value="Thrombospondin type-1 (TSP1) repeat"/>
    <property type="match status" value="5"/>
</dbReference>
<accession>A0A2A2JF05</accession>
<evidence type="ECO:0000256" key="2">
    <source>
        <dbReference type="ARBA" id="ARBA00022525"/>
    </source>
</evidence>
<proteinExistence type="predicted"/>
<dbReference type="Pfam" id="PF00090">
    <property type="entry name" value="TSP_1"/>
    <property type="match status" value="6"/>
</dbReference>
<dbReference type="Proteomes" id="UP000218231">
    <property type="component" value="Unassembled WGS sequence"/>
</dbReference>
<evidence type="ECO:0000256" key="5">
    <source>
        <dbReference type="ARBA" id="ARBA00023157"/>
    </source>
</evidence>
<dbReference type="OrthoDB" id="446173at2759"/>
<evidence type="ECO:0000313" key="6">
    <source>
        <dbReference type="EMBL" id="PAV60265.1"/>
    </source>
</evidence>
<evidence type="ECO:0008006" key="8">
    <source>
        <dbReference type="Google" id="ProtNLM"/>
    </source>
</evidence>
<evidence type="ECO:0000256" key="3">
    <source>
        <dbReference type="ARBA" id="ARBA00022729"/>
    </source>
</evidence>
<evidence type="ECO:0000313" key="7">
    <source>
        <dbReference type="Proteomes" id="UP000218231"/>
    </source>
</evidence>
<evidence type="ECO:0000256" key="1">
    <source>
        <dbReference type="ARBA" id="ARBA00004613"/>
    </source>
</evidence>
<dbReference type="SMART" id="SM00209">
    <property type="entry name" value="TSP1"/>
    <property type="match status" value="6"/>
</dbReference>
<comment type="subcellular location">
    <subcellularLocation>
        <location evidence="1">Secreted</location>
    </subcellularLocation>
</comment>
<keyword evidence="5" id="KW-1015">Disulfide bond</keyword>
<reference evidence="6 7" key="1">
    <citation type="journal article" date="2017" name="Curr. Biol.">
        <title>Genome architecture and evolution of a unichromosomal asexual nematode.</title>
        <authorList>
            <person name="Fradin H."/>
            <person name="Zegar C."/>
            <person name="Gutwein M."/>
            <person name="Lucas J."/>
            <person name="Kovtun M."/>
            <person name="Corcoran D."/>
            <person name="Baugh L.R."/>
            <person name="Kiontke K."/>
            <person name="Gunsalus K."/>
            <person name="Fitch D.H."/>
            <person name="Piano F."/>
        </authorList>
    </citation>
    <scope>NUCLEOTIDE SEQUENCE [LARGE SCALE GENOMIC DNA]</scope>
    <source>
        <strain evidence="6">PF1309</strain>
    </source>
</reference>
<keyword evidence="4" id="KW-0677">Repeat</keyword>
<dbReference type="InterPro" id="IPR000884">
    <property type="entry name" value="TSP1_rpt"/>
</dbReference>
<organism evidence="6 7">
    <name type="scientific">Diploscapter pachys</name>
    <dbReference type="NCBI Taxonomy" id="2018661"/>
    <lineage>
        <taxon>Eukaryota</taxon>
        <taxon>Metazoa</taxon>
        <taxon>Ecdysozoa</taxon>
        <taxon>Nematoda</taxon>
        <taxon>Chromadorea</taxon>
        <taxon>Rhabditida</taxon>
        <taxon>Rhabditina</taxon>
        <taxon>Rhabditomorpha</taxon>
        <taxon>Rhabditoidea</taxon>
        <taxon>Rhabditidae</taxon>
        <taxon>Diploscapter</taxon>
    </lineage>
</organism>
<dbReference type="PRINTS" id="PR01705">
    <property type="entry name" value="TSP1REPEAT"/>
</dbReference>